<dbReference type="SUPFAM" id="SSF53474">
    <property type="entry name" value="alpha/beta-Hydrolases"/>
    <property type="match status" value="1"/>
</dbReference>
<keyword evidence="3" id="KW-0378">Hydrolase</keyword>
<protein>
    <submittedName>
        <fullName evidence="3">Alpha/beta hydrolase</fullName>
    </submittedName>
</protein>
<dbReference type="Pfam" id="PF12697">
    <property type="entry name" value="Abhydrolase_6"/>
    <property type="match status" value="1"/>
</dbReference>
<reference evidence="4" key="1">
    <citation type="journal article" date="2019" name="Int. J. Syst. Evol. Microbiol.">
        <title>The Global Catalogue of Microorganisms (GCM) 10K type strain sequencing project: providing services to taxonomists for standard genome sequencing and annotation.</title>
        <authorList>
            <consortium name="The Broad Institute Genomics Platform"/>
            <consortium name="The Broad Institute Genome Sequencing Center for Infectious Disease"/>
            <person name="Wu L."/>
            <person name="Ma J."/>
        </authorList>
    </citation>
    <scope>NUCLEOTIDE SEQUENCE [LARGE SCALE GENOMIC DNA]</scope>
    <source>
        <strain evidence="4">CGMCC 1.15928</strain>
    </source>
</reference>
<dbReference type="Gene3D" id="3.40.50.1820">
    <property type="entry name" value="alpha/beta hydrolase"/>
    <property type="match status" value="1"/>
</dbReference>
<gene>
    <name evidence="3" type="ORF">GCM10011503_13170</name>
</gene>
<dbReference type="GO" id="GO:0016787">
    <property type="term" value="F:hydrolase activity"/>
    <property type="evidence" value="ECO:0007669"/>
    <property type="project" value="UniProtKB-KW"/>
</dbReference>
<comment type="caution">
    <text evidence="3">The sequence shown here is derived from an EMBL/GenBank/DDBJ whole genome shotgun (WGS) entry which is preliminary data.</text>
</comment>
<keyword evidence="4" id="KW-1185">Reference proteome</keyword>
<dbReference type="PANTHER" id="PTHR43798:SF33">
    <property type="entry name" value="HYDROLASE, PUTATIVE (AFU_ORTHOLOGUE AFUA_2G14860)-RELATED"/>
    <property type="match status" value="1"/>
</dbReference>
<dbReference type="EMBL" id="BMKF01000001">
    <property type="protein sequence ID" value="GGB65701.1"/>
    <property type="molecule type" value="Genomic_DNA"/>
</dbReference>
<evidence type="ECO:0000259" key="2">
    <source>
        <dbReference type="Pfam" id="PF12697"/>
    </source>
</evidence>
<name>A0ABQ1JF84_9PROT</name>
<feature type="domain" description="AB hydrolase-1" evidence="2">
    <location>
        <begin position="72"/>
        <end position="316"/>
    </location>
</feature>
<proteinExistence type="predicted"/>
<dbReference type="InterPro" id="IPR000073">
    <property type="entry name" value="AB_hydrolase_1"/>
</dbReference>
<dbReference type="PANTHER" id="PTHR43798">
    <property type="entry name" value="MONOACYLGLYCEROL LIPASE"/>
    <property type="match status" value="1"/>
</dbReference>
<dbReference type="InterPro" id="IPR029058">
    <property type="entry name" value="AB_hydrolase_fold"/>
</dbReference>
<accession>A0ABQ1JF84</accession>
<feature type="compositionally biased region" description="Basic and acidic residues" evidence="1">
    <location>
        <begin position="1"/>
        <end position="12"/>
    </location>
</feature>
<evidence type="ECO:0000313" key="3">
    <source>
        <dbReference type="EMBL" id="GGB65701.1"/>
    </source>
</evidence>
<sequence>MADEATPPRDPRNMASQPTDDQLPLKAYGGAKPPAPDWFNEAIATPYENHRVTVDGADIVYQAWGDRSRPGLLLVHGNGAHSHWWDFIAPFFAEDYRVIAPSFSGMGDSDWRETYSFDSFADELIAVAEHAGLFDHAEKPVMVAHSFGGMVGIVAATKAGERFRGGIIVDTHIEPPGDDRPGPPRRTRPNRIYPGLPALLERFRLAPPQPCDNHYAVDYIARHSVKETVDEHGTPGLTWKFDPFIFNKLSPSWDQRDELSFDTRCPIAFMRGAESILMTPRTTAYMQTLQDPPIPVVTVPEAHHHVMLDQPLAFVSAVRGMLLGWP</sequence>
<evidence type="ECO:0000256" key="1">
    <source>
        <dbReference type="SAM" id="MobiDB-lite"/>
    </source>
</evidence>
<feature type="region of interest" description="Disordered" evidence="1">
    <location>
        <begin position="170"/>
        <end position="190"/>
    </location>
</feature>
<dbReference type="Proteomes" id="UP000628854">
    <property type="component" value="Unassembled WGS sequence"/>
</dbReference>
<dbReference type="InterPro" id="IPR050266">
    <property type="entry name" value="AB_hydrolase_sf"/>
</dbReference>
<organism evidence="3 4">
    <name type="scientific">Henriciella pelagia</name>
    <dbReference type="NCBI Taxonomy" id="1977912"/>
    <lineage>
        <taxon>Bacteria</taxon>
        <taxon>Pseudomonadati</taxon>
        <taxon>Pseudomonadota</taxon>
        <taxon>Alphaproteobacteria</taxon>
        <taxon>Hyphomonadales</taxon>
        <taxon>Hyphomonadaceae</taxon>
        <taxon>Henriciella</taxon>
    </lineage>
</organism>
<feature type="compositionally biased region" description="Basic and acidic residues" evidence="1">
    <location>
        <begin position="171"/>
        <end position="182"/>
    </location>
</feature>
<evidence type="ECO:0000313" key="4">
    <source>
        <dbReference type="Proteomes" id="UP000628854"/>
    </source>
</evidence>
<dbReference type="RefSeq" id="WP_233124363.1">
    <property type="nucleotide sequence ID" value="NZ_BMKF01000001.1"/>
</dbReference>
<feature type="region of interest" description="Disordered" evidence="1">
    <location>
        <begin position="1"/>
        <end position="27"/>
    </location>
</feature>